<reference evidence="3 4" key="1">
    <citation type="submission" date="2024-01" db="EMBL/GenBank/DDBJ databases">
        <title>Metagenomic exploration of the rhizosphere soil microbial community and their significance in facilitating the development of wild simulated ginseng.</title>
        <authorList>
            <person name="Huang J."/>
        </authorList>
    </citation>
    <scope>NUCLEOTIDE SEQUENCE [LARGE SCALE GENOMIC DNA]</scope>
    <source>
        <strain evidence="3 4">WY141</strain>
    </source>
</reference>
<proteinExistence type="predicted"/>
<evidence type="ECO:0000313" key="4">
    <source>
        <dbReference type="Proteomes" id="UP001456562"/>
    </source>
</evidence>
<evidence type="ECO:0000313" key="3">
    <source>
        <dbReference type="EMBL" id="MER0424570.1"/>
    </source>
</evidence>
<evidence type="ECO:0000256" key="1">
    <source>
        <dbReference type="SAM" id="MobiDB-lite"/>
    </source>
</evidence>
<keyword evidence="2" id="KW-1133">Transmembrane helix</keyword>
<organism evidence="3 4">
    <name type="scientific">Streptomyces microflavus</name>
    <name type="common">Streptomyces lipmanii</name>
    <dbReference type="NCBI Taxonomy" id="1919"/>
    <lineage>
        <taxon>Bacteria</taxon>
        <taxon>Bacillati</taxon>
        <taxon>Actinomycetota</taxon>
        <taxon>Actinomycetes</taxon>
        <taxon>Kitasatosporales</taxon>
        <taxon>Streptomycetaceae</taxon>
        <taxon>Streptomyces</taxon>
    </lineage>
</organism>
<sequence>MSETTVVRWGTAMNTGLRIAAFAAAVAAVFAIAFGVGRVAGPDPEPTPGRTTHQPATHQGESHGE</sequence>
<feature type="compositionally biased region" description="Polar residues" evidence="1">
    <location>
        <begin position="49"/>
        <end position="59"/>
    </location>
</feature>
<protein>
    <submittedName>
        <fullName evidence="3">Uncharacterized protein</fullName>
    </submittedName>
</protein>
<dbReference type="RefSeq" id="WP_164357016.1">
    <property type="nucleotide sequence ID" value="NZ_JAAGME010000426.1"/>
</dbReference>
<dbReference type="Proteomes" id="UP001456562">
    <property type="component" value="Unassembled WGS sequence"/>
</dbReference>
<keyword evidence="2" id="KW-0472">Membrane</keyword>
<feature type="region of interest" description="Disordered" evidence="1">
    <location>
        <begin position="38"/>
        <end position="65"/>
    </location>
</feature>
<keyword evidence="4" id="KW-1185">Reference proteome</keyword>
<feature type="transmembrane region" description="Helical" evidence="2">
    <location>
        <begin position="20"/>
        <end position="40"/>
    </location>
</feature>
<evidence type="ECO:0000256" key="2">
    <source>
        <dbReference type="SAM" id="Phobius"/>
    </source>
</evidence>
<comment type="caution">
    <text evidence="3">The sequence shown here is derived from an EMBL/GenBank/DDBJ whole genome shotgun (WGS) entry which is preliminary data.</text>
</comment>
<accession>A0ABV1Q086</accession>
<keyword evidence="2" id="KW-0812">Transmembrane</keyword>
<dbReference type="EMBL" id="JBEJUE010000006">
    <property type="protein sequence ID" value="MER0424570.1"/>
    <property type="molecule type" value="Genomic_DNA"/>
</dbReference>
<name>A0ABV1Q086_STRMI</name>
<gene>
    <name evidence="3" type="ORF">ABR748_10135</name>
</gene>